<evidence type="ECO:0000313" key="1">
    <source>
        <dbReference type="EMBL" id="PIA46892.1"/>
    </source>
</evidence>
<evidence type="ECO:0000313" key="2">
    <source>
        <dbReference type="Proteomes" id="UP000230069"/>
    </source>
</evidence>
<dbReference type="EMBL" id="KZ305032">
    <property type="protein sequence ID" value="PIA46892.1"/>
    <property type="molecule type" value="Genomic_DNA"/>
</dbReference>
<accession>A0A2G5DTQ0</accession>
<name>A0A2G5DTQ0_AQUCA</name>
<proteinExistence type="predicted"/>
<reference evidence="1 2" key="1">
    <citation type="submission" date="2017-09" db="EMBL/GenBank/DDBJ databases">
        <title>WGS assembly of Aquilegia coerulea Goldsmith.</title>
        <authorList>
            <person name="Hodges S."/>
            <person name="Kramer E."/>
            <person name="Nordborg M."/>
            <person name="Tomkins J."/>
            <person name="Borevitz J."/>
            <person name="Derieg N."/>
            <person name="Yan J."/>
            <person name="Mihaltcheva S."/>
            <person name="Hayes R.D."/>
            <person name="Rokhsar D."/>
        </authorList>
    </citation>
    <scope>NUCLEOTIDE SEQUENCE [LARGE SCALE GENOMIC DNA]</scope>
    <source>
        <strain evidence="2">cv. Goldsmith</strain>
    </source>
</reference>
<dbReference type="OrthoDB" id="1932213at2759"/>
<sequence>MPHARKFFMFKVIETFSDQGLISRRRTLFYTKCAFCLGLLIIFSDSYEFTYRWCFDDHKKGESCTQ</sequence>
<organism evidence="1 2">
    <name type="scientific">Aquilegia coerulea</name>
    <name type="common">Rocky mountain columbine</name>
    <dbReference type="NCBI Taxonomy" id="218851"/>
    <lineage>
        <taxon>Eukaryota</taxon>
        <taxon>Viridiplantae</taxon>
        <taxon>Streptophyta</taxon>
        <taxon>Embryophyta</taxon>
        <taxon>Tracheophyta</taxon>
        <taxon>Spermatophyta</taxon>
        <taxon>Magnoliopsida</taxon>
        <taxon>Ranunculales</taxon>
        <taxon>Ranunculaceae</taxon>
        <taxon>Thalictroideae</taxon>
        <taxon>Aquilegia</taxon>
    </lineage>
</organism>
<keyword evidence="2" id="KW-1185">Reference proteome</keyword>
<gene>
    <name evidence="1" type="ORF">AQUCO_01500438v1</name>
</gene>
<dbReference type="Proteomes" id="UP000230069">
    <property type="component" value="Unassembled WGS sequence"/>
</dbReference>
<dbReference type="InParanoid" id="A0A2G5DTQ0"/>
<dbReference type="AlphaFoldDB" id="A0A2G5DTQ0"/>
<protein>
    <submittedName>
        <fullName evidence="1">Uncharacterized protein</fullName>
    </submittedName>
</protein>